<feature type="transmembrane region" description="Helical" evidence="2">
    <location>
        <begin position="45"/>
        <end position="69"/>
    </location>
</feature>
<evidence type="ECO:0000256" key="2">
    <source>
        <dbReference type="SAM" id="Phobius"/>
    </source>
</evidence>
<accession>A0A3N4JSF3</accession>
<gene>
    <name evidence="3" type="ORF">L873DRAFT_1803759</name>
</gene>
<sequence>MDIYTNPSKSTYVTGIAKLFMMPSDKGLIPAVVVSKRSANIIVSAYTILILLIFMVGWNLLMALILSFWPTRGSRNRQVALVALWNSGESVHAATMMLDYCLKMMFPNRKSNHNTSKSTSDPKKIEPAQNGAPTADGPDPIPTSHNVSDPEKGATTQTSQDPSQDAPSSRSNMWWGFLFFLLAAAMSLGTNAAGILVPSELLMGNVAPPQKDVIFYPDVPHYNVPDDNGAGRAKLTSLKAPAALRAIGAIESSDVTVRDRVFLERVVEPEGVDPTRFKTLKYSYNVTAVDMGLQTDPGLEFRVSGSCRTEYGWLVNHTDTEDIYKLWGEDSVTVHRRADLGIPPMVTFHIRQKDVDELKTNMSYAMMVNTAGRYSYTSGQDPWYATKKTDNGVQIAYTILGERPALSCWEASSWHLGGHVEESDISALPGLQLDKIWAKAVFPFEFWGPRVSSLGLAAGTSALKSASFAAAPAYVLDAGLSSIFDDLERLVLASWVSSRNVLIDTTTYKSAGLVNVAKGQKGSVEASTAKFVLQSGDVGTLSVRVLISIPAVLLFLLIVDWVFGCVIKRRDLTQSPIFEDMDEVDGVEGKHATNATALQATQIFRRWDQKQGSQFPWGHLTTAIPVQHIPTEKKTKKETKKETKAPGNPGTGA</sequence>
<protein>
    <submittedName>
        <fullName evidence="3">Uncharacterized protein</fullName>
    </submittedName>
</protein>
<name>A0A3N4JSF3_9PEZI</name>
<feature type="region of interest" description="Disordered" evidence="1">
    <location>
        <begin position="111"/>
        <end position="168"/>
    </location>
</feature>
<feature type="compositionally biased region" description="Basic and acidic residues" evidence="1">
    <location>
        <begin position="630"/>
        <end position="644"/>
    </location>
</feature>
<feature type="region of interest" description="Disordered" evidence="1">
    <location>
        <begin position="628"/>
        <end position="653"/>
    </location>
</feature>
<dbReference type="EMBL" id="ML120374">
    <property type="protein sequence ID" value="RPB01274.1"/>
    <property type="molecule type" value="Genomic_DNA"/>
</dbReference>
<dbReference type="AlphaFoldDB" id="A0A3N4JSF3"/>
<keyword evidence="2" id="KW-1133">Transmembrane helix</keyword>
<evidence type="ECO:0000313" key="4">
    <source>
        <dbReference type="Proteomes" id="UP000276215"/>
    </source>
</evidence>
<dbReference type="STRING" id="1336337.A0A3N4JSF3"/>
<dbReference type="OrthoDB" id="5337208at2759"/>
<keyword evidence="2" id="KW-0472">Membrane</keyword>
<feature type="transmembrane region" description="Helical" evidence="2">
    <location>
        <begin position="545"/>
        <end position="567"/>
    </location>
</feature>
<proteinExistence type="predicted"/>
<feature type="compositionally biased region" description="Polar residues" evidence="1">
    <location>
        <begin position="154"/>
        <end position="168"/>
    </location>
</feature>
<feature type="transmembrane region" description="Helical" evidence="2">
    <location>
        <begin position="174"/>
        <end position="197"/>
    </location>
</feature>
<reference evidence="3 4" key="1">
    <citation type="journal article" date="2018" name="Nat. Ecol. Evol.">
        <title>Pezizomycetes genomes reveal the molecular basis of ectomycorrhizal truffle lifestyle.</title>
        <authorList>
            <person name="Murat C."/>
            <person name="Payen T."/>
            <person name="Noel B."/>
            <person name="Kuo A."/>
            <person name="Morin E."/>
            <person name="Chen J."/>
            <person name="Kohler A."/>
            <person name="Krizsan K."/>
            <person name="Balestrini R."/>
            <person name="Da Silva C."/>
            <person name="Montanini B."/>
            <person name="Hainaut M."/>
            <person name="Levati E."/>
            <person name="Barry K.W."/>
            <person name="Belfiori B."/>
            <person name="Cichocki N."/>
            <person name="Clum A."/>
            <person name="Dockter R.B."/>
            <person name="Fauchery L."/>
            <person name="Guy J."/>
            <person name="Iotti M."/>
            <person name="Le Tacon F."/>
            <person name="Lindquist E.A."/>
            <person name="Lipzen A."/>
            <person name="Malagnac F."/>
            <person name="Mello A."/>
            <person name="Molinier V."/>
            <person name="Miyauchi S."/>
            <person name="Poulain J."/>
            <person name="Riccioni C."/>
            <person name="Rubini A."/>
            <person name="Sitrit Y."/>
            <person name="Splivallo R."/>
            <person name="Traeger S."/>
            <person name="Wang M."/>
            <person name="Zifcakova L."/>
            <person name="Wipf D."/>
            <person name="Zambonelli A."/>
            <person name="Paolocci F."/>
            <person name="Nowrousian M."/>
            <person name="Ottonello S."/>
            <person name="Baldrian P."/>
            <person name="Spatafora J.W."/>
            <person name="Henrissat B."/>
            <person name="Nagy L.G."/>
            <person name="Aury J.M."/>
            <person name="Wincker P."/>
            <person name="Grigoriev I.V."/>
            <person name="Bonfante P."/>
            <person name="Martin F.M."/>
        </authorList>
    </citation>
    <scope>NUCLEOTIDE SEQUENCE [LARGE SCALE GENOMIC DNA]</scope>
    <source>
        <strain evidence="3 4">120613-1</strain>
    </source>
</reference>
<evidence type="ECO:0000313" key="3">
    <source>
        <dbReference type="EMBL" id="RPB01274.1"/>
    </source>
</evidence>
<dbReference type="Proteomes" id="UP000276215">
    <property type="component" value="Unassembled WGS sequence"/>
</dbReference>
<evidence type="ECO:0000256" key="1">
    <source>
        <dbReference type="SAM" id="MobiDB-lite"/>
    </source>
</evidence>
<keyword evidence="2" id="KW-0812">Transmembrane</keyword>
<organism evidence="3 4">
    <name type="scientific">Choiromyces venosus 120613-1</name>
    <dbReference type="NCBI Taxonomy" id="1336337"/>
    <lineage>
        <taxon>Eukaryota</taxon>
        <taxon>Fungi</taxon>
        <taxon>Dikarya</taxon>
        <taxon>Ascomycota</taxon>
        <taxon>Pezizomycotina</taxon>
        <taxon>Pezizomycetes</taxon>
        <taxon>Pezizales</taxon>
        <taxon>Tuberaceae</taxon>
        <taxon>Choiromyces</taxon>
    </lineage>
</organism>
<keyword evidence="4" id="KW-1185">Reference proteome</keyword>